<organism evidence="2 3">
    <name type="scientific">Edaphosphingomonas haloaromaticamans</name>
    <dbReference type="NCBI Taxonomy" id="653954"/>
    <lineage>
        <taxon>Bacteria</taxon>
        <taxon>Pseudomonadati</taxon>
        <taxon>Pseudomonadota</taxon>
        <taxon>Alphaproteobacteria</taxon>
        <taxon>Sphingomonadales</taxon>
        <taxon>Rhizorhabdaceae</taxon>
        <taxon>Edaphosphingomonas</taxon>
    </lineage>
</organism>
<feature type="region of interest" description="Disordered" evidence="1">
    <location>
        <begin position="90"/>
        <end position="113"/>
    </location>
</feature>
<proteinExistence type="predicted"/>
<reference evidence="2 3" key="1">
    <citation type="submission" date="2016-09" db="EMBL/GenBank/DDBJ databases">
        <title>Metabolic pathway, cell adaptation mechanisms and a novel monoxygenase revealed through proteogenomic-transcription analysis of a Sphingomonas haloaromaticamans strain degrading the fungicide ortho-phenylphenol.</title>
        <authorList>
            <person name="Perruchon C."/>
            <person name="Papadopoulou E.S."/>
            <person name="Rousidou C."/>
            <person name="Vasileiadis S."/>
            <person name="Tanou G."/>
            <person name="Amoutzias G."/>
            <person name="Molassiotis A."/>
            <person name="Karpouzas D.G."/>
        </authorList>
    </citation>
    <scope>NUCLEOTIDE SEQUENCE [LARGE SCALE GENOMIC DNA]</scope>
    <source>
        <strain evidence="2 3">P3</strain>
    </source>
</reference>
<sequence length="113" mass="13159">MIDLDEFLSHSGIELRSLEQWIDREWLLGERRSTTIVLTDMDAARARLIHDLKRDFGVNDEGVDIVLHLVDQLHGLRQVLAQMRTEAQAARRRDIRRSRGRKPGPILAPRRRS</sequence>
<dbReference type="EMBL" id="MIPT01000001">
    <property type="protein sequence ID" value="OHT21696.1"/>
    <property type="molecule type" value="Genomic_DNA"/>
</dbReference>
<protein>
    <recommendedName>
        <fullName evidence="4">Chaperone modulatory protein CbpM</fullName>
    </recommendedName>
</protein>
<evidence type="ECO:0000313" key="2">
    <source>
        <dbReference type="EMBL" id="OHT21696.1"/>
    </source>
</evidence>
<evidence type="ECO:0000313" key="3">
    <source>
        <dbReference type="Proteomes" id="UP000179467"/>
    </source>
</evidence>
<dbReference type="Gene3D" id="1.10.1660.10">
    <property type="match status" value="1"/>
</dbReference>
<dbReference type="Proteomes" id="UP000179467">
    <property type="component" value="Unassembled WGS sequence"/>
</dbReference>
<keyword evidence="3" id="KW-1185">Reference proteome</keyword>
<feature type="compositionally biased region" description="Basic residues" evidence="1">
    <location>
        <begin position="93"/>
        <end position="102"/>
    </location>
</feature>
<comment type="caution">
    <text evidence="2">The sequence shown here is derived from an EMBL/GenBank/DDBJ whole genome shotgun (WGS) entry which is preliminary data.</text>
</comment>
<dbReference type="Pfam" id="PF13591">
    <property type="entry name" value="MerR_2"/>
    <property type="match status" value="1"/>
</dbReference>
<gene>
    <name evidence="2" type="ORF">BHE75_03707</name>
</gene>
<dbReference type="AlphaFoldDB" id="A0A1S1HJV4"/>
<dbReference type="RefSeq" id="WP_070934710.1">
    <property type="nucleotide sequence ID" value="NZ_MIPT01000001.1"/>
</dbReference>
<dbReference type="OrthoDB" id="9800876at2"/>
<evidence type="ECO:0008006" key="4">
    <source>
        <dbReference type="Google" id="ProtNLM"/>
    </source>
</evidence>
<evidence type="ECO:0000256" key="1">
    <source>
        <dbReference type="SAM" id="MobiDB-lite"/>
    </source>
</evidence>
<accession>A0A1S1HJV4</accession>
<name>A0A1S1HJV4_9SPHN</name>